<comment type="caution">
    <text evidence="1">The sequence shown here is derived from an EMBL/GenBank/DDBJ whole genome shotgun (WGS) entry which is preliminary data.</text>
</comment>
<accession>A0A822XC97</accession>
<evidence type="ECO:0000313" key="2">
    <source>
        <dbReference type="Proteomes" id="UP000607653"/>
    </source>
</evidence>
<organism evidence="1 2">
    <name type="scientific">Nelumbo nucifera</name>
    <name type="common">Sacred lotus</name>
    <dbReference type="NCBI Taxonomy" id="4432"/>
    <lineage>
        <taxon>Eukaryota</taxon>
        <taxon>Viridiplantae</taxon>
        <taxon>Streptophyta</taxon>
        <taxon>Embryophyta</taxon>
        <taxon>Tracheophyta</taxon>
        <taxon>Spermatophyta</taxon>
        <taxon>Magnoliopsida</taxon>
        <taxon>Proteales</taxon>
        <taxon>Nelumbonaceae</taxon>
        <taxon>Nelumbo</taxon>
    </lineage>
</organism>
<keyword evidence="2" id="KW-1185">Reference proteome</keyword>
<protein>
    <submittedName>
        <fullName evidence="1">Uncharacterized protein</fullName>
    </submittedName>
</protein>
<gene>
    <name evidence="1" type="ORF">HUJ06_019423</name>
</gene>
<dbReference type="AlphaFoldDB" id="A0A822XC97"/>
<sequence length="23" mass="2455">MVVSLAVGRELPIKDRIAATSID</sequence>
<dbReference type="EMBL" id="DUZY01000001">
    <property type="protein sequence ID" value="DAD17960.1"/>
    <property type="molecule type" value="Genomic_DNA"/>
</dbReference>
<evidence type="ECO:0000313" key="1">
    <source>
        <dbReference type="EMBL" id="DAD17960.1"/>
    </source>
</evidence>
<reference evidence="1 2" key="1">
    <citation type="journal article" date="2020" name="Mol. Biol. Evol.">
        <title>Distinct Expression and Methylation Patterns for Genes with Different Fates following a Single Whole-Genome Duplication in Flowering Plants.</title>
        <authorList>
            <person name="Shi T."/>
            <person name="Rahmani R.S."/>
            <person name="Gugger P.F."/>
            <person name="Wang M."/>
            <person name="Li H."/>
            <person name="Zhang Y."/>
            <person name="Li Z."/>
            <person name="Wang Q."/>
            <person name="Van de Peer Y."/>
            <person name="Marchal K."/>
            <person name="Chen J."/>
        </authorList>
    </citation>
    <scope>NUCLEOTIDE SEQUENCE [LARGE SCALE GENOMIC DNA]</scope>
    <source>
        <tissue evidence="1">Leaf</tissue>
    </source>
</reference>
<proteinExistence type="predicted"/>
<dbReference type="Proteomes" id="UP000607653">
    <property type="component" value="Unassembled WGS sequence"/>
</dbReference>
<name>A0A822XC97_NELNU</name>